<dbReference type="EMBL" id="VOPY01000001">
    <property type="protein sequence ID" value="TXC74054.1"/>
    <property type="molecule type" value="Genomic_DNA"/>
</dbReference>
<dbReference type="OrthoDB" id="9814092at2"/>
<gene>
    <name evidence="7" type="ORF">FSZ31_04855</name>
</gene>
<accession>A0A5C6UNC1</accession>
<dbReference type="RefSeq" id="WP_147121891.1">
    <property type="nucleotide sequence ID" value="NZ_VOPY01000001.1"/>
</dbReference>
<evidence type="ECO:0000313" key="7">
    <source>
        <dbReference type="EMBL" id="TXC74054.1"/>
    </source>
</evidence>
<evidence type="ECO:0000256" key="2">
    <source>
        <dbReference type="ARBA" id="ARBA00004613"/>
    </source>
</evidence>
<dbReference type="CDD" id="cd09110">
    <property type="entry name" value="PLDc_CLS_1"/>
    <property type="match status" value="1"/>
</dbReference>
<dbReference type="GO" id="GO:0005576">
    <property type="term" value="C:extracellular region"/>
    <property type="evidence" value="ECO:0007669"/>
    <property type="project" value="UniProtKB-SubCell"/>
</dbReference>
<protein>
    <recommendedName>
        <fullName evidence="3">Phospholipase D</fullName>
    </recommendedName>
    <alternativeName>
        <fullName evidence="5">Choline phosphatase</fullName>
    </alternativeName>
</protein>
<evidence type="ECO:0000256" key="3">
    <source>
        <dbReference type="ARBA" id="ARBA00018392"/>
    </source>
</evidence>
<dbReference type="PANTHER" id="PTHR21248:SF22">
    <property type="entry name" value="PHOSPHOLIPASE D"/>
    <property type="match status" value="1"/>
</dbReference>
<sequence>MADDHSPVDDARAPHELDLFRDAVPFGARVGDDEFRVFPAGEDRLAALLALIEEARATLDLTFYIFENDTVGVRVRDALTAAARRGVKVRLIIDGFGSSDTDEAFFADLVEAGADFCRFSAKRSVRYLIRNHQKIVIADGRRAMIGGFNVADAYFAPPADNGWHDLGMTIEGPAVTPLQHYFDRLHAWTQNPHAQWRTIRRLIRQWDPGEGKVGLLLGGPTSRLSPWARSVSLDLKHGKRLDMIMAYFSPAQSLLRRIGRIARNGETRLVMAGKSDNGATIGATRLLYGYLLKRRAKIYEFTPCKLHTKLIVLDDRVYIGSANFDMRSLYINAEIMLRIDDAAFANRMRAYVTTHIAYCEEITPAVHRARATLLNRIRWALSWFLVTVVDYTVSRRLNFGL</sequence>
<feature type="domain" description="PLD phosphodiesterase" evidence="6">
    <location>
        <begin position="306"/>
        <end position="328"/>
    </location>
</feature>
<dbReference type="SUPFAM" id="SSF56024">
    <property type="entry name" value="Phospholipase D/nuclease"/>
    <property type="match status" value="2"/>
</dbReference>
<keyword evidence="4" id="KW-0964">Secreted</keyword>
<dbReference type="SMART" id="SM00155">
    <property type="entry name" value="PLDc"/>
    <property type="match status" value="2"/>
</dbReference>
<dbReference type="Proteomes" id="UP000321129">
    <property type="component" value="Unassembled WGS sequence"/>
</dbReference>
<name>A0A5C6UNC1_9SPHN</name>
<evidence type="ECO:0000256" key="5">
    <source>
        <dbReference type="ARBA" id="ARBA00029594"/>
    </source>
</evidence>
<dbReference type="InterPro" id="IPR001736">
    <property type="entry name" value="PLipase_D/transphosphatidylase"/>
</dbReference>
<dbReference type="GO" id="GO:0032049">
    <property type="term" value="P:cardiolipin biosynthetic process"/>
    <property type="evidence" value="ECO:0007669"/>
    <property type="project" value="UniProtKB-ARBA"/>
</dbReference>
<dbReference type="InterPro" id="IPR025202">
    <property type="entry name" value="PLD-like_dom"/>
</dbReference>
<dbReference type="Gene3D" id="3.30.870.10">
    <property type="entry name" value="Endonuclease Chain A"/>
    <property type="match status" value="2"/>
</dbReference>
<dbReference type="GO" id="GO:0030572">
    <property type="term" value="F:phosphatidyltransferase activity"/>
    <property type="evidence" value="ECO:0007669"/>
    <property type="project" value="UniProtKB-ARBA"/>
</dbReference>
<dbReference type="AlphaFoldDB" id="A0A5C6UNC1"/>
<proteinExistence type="predicted"/>
<comment type="caution">
    <text evidence="7">The sequence shown here is derived from an EMBL/GenBank/DDBJ whole genome shotgun (WGS) entry which is preliminary data.</text>
</comment>
<evidence type="ECO:0000313" key="8">
    <source>
        <dbReference type="Proteomes" id="UP000321129"/>
    </source>
</evidence>
<dbReference type="PANTHER" id="PTHR21248">
    <property type="entry name" value="CARDIOLIPIN SYNTHASE"/>
    <property type="match status" value="1"/>
</dbReference>
<keyword evidence="8" id="KW-1185">Reference proteome</keyword>
<dbReference type="PROSITE" id="PS50035">
    <property type="entry name" value="PLD"/>
    <property type="match status" value="2"/>
</dbReference>
<comment type="function">
    <text evidence="1">Could be a virulence factor.</text>
</comment>
<reference evidence="7 8" key="1">
    <citation type="submission" date="2019-08" db="EMBL/GenBank/DDBJ databases">
        <title>Sphingorhabdus soil sp. nov., isolated from arctic soil.</title>
        <authorList>
            <person name="Liu Y."/>
        </authorList>
    </citation>
    <scope>NUCLEOTIDE SEQUENCE [LARGE SCALE GENOMIC DNA]</scope>
    <source>
        <strain evidence="7 8">D-2Q-5-6</strain>
    </source>
</reference>
<evidence type="ECO:0000256" key="1">
    <source>
        <dbReference type="ARBA" id="ARBA00003145"/>
    </source>
</evidence>
<organism evidence="7 8">
    <name type="scientific">Flavisphingopyxis soli</name>
    <dbReference type="NCBI Taxonomy" id="2601267"/>
    <lineage>
        <taxon>Bacteria</taxon>
        <taxon>Pseudomonadati</taxon>
        <taxon>Pseudomonadota</taxon>
        <taxon>Alphaproteobacteria</taxon>
        <taxon>Sphingomonadales</taxon>
        <taxon>Sphingopyxidaceae</taxon>
        <taxon>Flavisphingopyxis</taxon>
    </lineage>
</organism>
<dbReference type="Pfam" id="PF13091">
    <property type="entry name" value="PLDc_2"/>
    <property type="match status" value="2"/>
</dbReference>
<evidence type="ECO:0000256" key="4">
    <source>
        <dbReference type="ARBA" id="ARBA00022525"/>
    </source>
</evidence>
<feature type="domain" description="PLD phosphodiesterase" evidence="6">
    <location>
        <begin position="127"/>
        <end position="154"/>
    </location>
</feature>
<comment type="subcellular location">
    <subcellularLocation>
        <location evidence="2">Secreted</location>
    </subcellularLocation>
</comment>
<evidence type="ECO:0000259" key="6">
    <source>
        <dbReference type="PROSITE" id="PS50035"/>
    </source>
</evidence>